<protein>
    <submittedName>
        <fullName evidence="6">Secreted protein</fullName>
    </submittedName>
</protein>
<evidence type="ECO:0000313" key="2">
    <source>
        <dbReference type="EMBL" id="VDL59741.1"/>
    </source>
</evidence>
<feature type="signal peptide" evidence="1">
    <location>
        <begin position="1"/>
        <end position="19"/>
    </location>
</feature>
<evidence type="ECO:0000313" key="6">
    <source>
        <dbReference type="WBParaSite" id="HDID_0000742501-mRNA-1"/>
    </source>
</evidence>
<evidence type="ECO:0000313" key="5">
    <source>
        <dbReference type="Proteomes" id="UP000321570"/>
    </source>
</evidence>
<sequence>MRDLVAICLLILLPFFTEQFCFITSVPKGETKVPLGSGPEQLISPFPLTDNSEFNSDFYDCNVINHAKGKEILAVHCCYTLNNLEDEVRWNEETFRDVLKKIYFT</sequence>
<reference evidence="6" key="1">
    <citation type="submission" date="2017-02" db="UniProtKB">
        <authorList>
            <consortium name="WormBaseParasite"/>
        </authorList>
    </citation>
    <scope>IDENTIFICATION</scope>
</reference>
<reference evidence="3 5" key="3">
    <citation type="submission" date="2019-07" db="EMBL/GenBank/DDBJ databases">
        <authorList>
            <person name="Jastrzebski P J."/>
            <person name="Paukszto L."/>
            <person name="Jastrzebski P J."/>
        </authorList>
    </citation>
    <scope>NUCLEOTIDE SEQUENCE [LARGE SCALE GENOMIC DNA]</scope>
    <source>
        <strain evidence="3 5">WMS-il1</strain>
    </source>
</reference>
<accession>A0A0R3SQQ4</accession>
<organism evidence="6">
    <name type="scientific">Hymenolepis diminuta</name>
    <name type="common">Rat tapeworm</name>
    <dbReference type="NCBI Taxonomy" id="6216"/>
    <lineage>
        <taxon>Eukaryota</taxon>
        <taxon>Metazoa</taxon>
        <taxon>Spiralia</taxon>
        <taxon>Lophotrochozoa</taxon>
        <taxon>Platyhelminthes</taxon>
        <taxon>Cestoda</taxon>
        <taxon>Eucestoda</taxon>
        <taxon>Cyclophyllidea</taxon>
        <taxon>Hymenolepididae</taxon>
        <taxon>Hymenolepis</taxon>
    </lineage>
</organism>
<dbReference type="WBParaSite" id="HDID_0000742501-mRNA-1">
    <property type="protein sequence ID" value="HDID_0000742501-mRNA-1"/>
    <property type="gene ID" value="HDID_0000742501"/>
</dbReference>
<dbReference type="EMBL" id="CABIJS010000322">
    <property type="protein sequence ID" value="VUZ49125.1"/>
    <property type="molecule type" value="Genomic_DNA"/>
</dbReference>
<dbReference type="AlphaFoldDB" id="A0A0R3SQQ4"/>
<evidence type="ECO:0000313" key="3">
    <source>
        <dbReference type="EMBL" id="VUZ49125.1"/>
    </source>
</evidence>
<evidence type="ECO:0000256" key="1">
    <source>
        <dbReference type="SAM" id="SignalP"/>
    </source>
</evidence>
<proteinExistence type="predicted"/>
<keyword evidence="1" id="KW-0732">Signal</keyword>
<gene>
    <name evidence="2" type="ORF">HDID_LOCUS7423</name>
    <name evidence="3" type="ORF">WMSIL1_LOCUS8372</name>
</gene>
<keyword evidence="5" id="KW-1185">Reference proteome</keyword>
<evidence type="ECO:0000313" key="4">
    <source>
        <dbReference type="Proteomes" id="UP000274504"/>
    </source>
</evidence>
<name>A0A0R3SQQ4_HYMDI</name>
<dbReference type="Proteomes" id="UP000274504">
    <property type="component" value="Unassembled WGS sequence"/>
</dbReference>
<dbReference type="Proteomes" id="UP000321570">
    <property type="component" value="Unassembled WGS sequence"/>
</dbReference>
<reference evidence="2 4" key="2">
    <citation type="submission" date="2018-11" db="EMBL/GenBank/DDBJ databases">
        <authorList>
            <consortium name="Pathogen Informatics"/>
        </authorList>
    </citation>
    <scope>NUCLEOTIDE SEQUENCE [LARGE SCALE GENOMIC DNA]</scope>
</reference>
<dbReference type="EMBL" id="UYSG01010934">
    <property type="protein sequence ID" value="VDL59741.1"/>
    <property type="molecule type" value="Genomic_DNA"/>
</dbReference>
<feature type="chain" id="PRO_5044546557" evidence="1">
    <location>
        <begin position="20"/>
        <end position="105"/>
    </location>
</feature>